<reference evidence="3 4" key="1">
    <citation type="submission" date="2019-01" db="EMBL/GenBank/DDBJ databases">
        <title>Sequencing of cultivated peanut Arachis hypogaea provides insights into genome evolution and oil improvement.</title>
        <authorList>
            <person name="Chen X."/>
        </authorList>
    </citation>
    <scope>NUCLEOTIDE SEQUENCE [LARGE SCALE GENOMIC DNA]</scope>
    <source>
        <strain evidence="4">cv. Fuhuasheng</strain>
        <tissue evidence="3">Leaves</tissue>
    </source>
</reference>
<dbReference type="PROSITE" id="PS50030">
    <property type="entry name" value="UBA"/>
    <property type="match status" value="2"/>
</dbReference>
<dbReference type="SUPFAM" id="SSF46934">
    <property type="entry name" value="UBA-like"/>
    <property type="match status" value="2"/>
</dbReference>
<organism evidence="3 4">
    <name type="scientific">Arachis hypogaea</name>
    <name type="common">Peanut</name>
    <dbReference type="NCBI Taxonomy" id="3818"/>
    <lineage>
        <taxon>Eukaryota</taxon>
        <taxon>Viridiplantae</taxon>
        <taxon>Streptophyta</taxon>
        <taxon>Embryophyta</taxon>
        <taxon>Tracheophyta</taxon>
        <taxon>Spermatophyta</taxon>
        <taxon>Magnoliopsida</taxon>
        <taxon>eudicotyledons</taxon>
        <taxon>Gunneridae</taxon>
        <taxon>Pentapetalae</taxon>
        <taxon>rosids</taxon>
        <taxon>fabids</taxon>
        <taxon>Fabales</taxon>
        <taxon>Fabaceae</taxon>
        <taxon>Papilionoideae</taxon>
        <taxon>50 kb inversion clade</taxon>
        <taxon>dalbergioids sensu lato</taxon>
        <taxon>Dalbergieae</taxon>
        <taxon>Pterocarpus clade</taxon>
        <taxon>Arachis</taxon>
    </lineage>
</organism>
<dbReference type="SUPFAM" id="SSF54236">
    <property type="entry name" value="Ubiquitin-like"/>
    <property type="match status" value="1"/>
</dbReference>
<dbReference type="PANTHER" id="PTHR12948:SF3">
    <property type="entry name" value="NEDD8 ULTIMATE BUSTER 1"/>
    <property type="match status" value="1"/>
</dbReference>
<evidence type="ECO:0000313" key="3">
    <source>
        <dbReference type="EMBL" id="RYR66824.1"/>
    </source>
</evidence>
<dbReference type="InterPro" id="IPR039749">
    <property type="entry name" value="NUB1"/>
</dbReference>
<feature type="domain" description="UBA" evidence="1">
    <location>
        <begin position="292"/>
        <end position="332"/>
    </location>
</feature>
<dbReference type="InterPro" id="IPR000626">
    <property type="entry name" value="Ubiquitin-like_dom"/>
</dbReference>
<dbReference type="PROSITE" id="PS50053">
    <property type="entry name" value="UBIQUITIN_2"/>
    <property type="match status" value="1"/>
</dbReference>
<accession>A0A445DUG2</accession>
<feature type="domain" description="Ubiquitin-like" evidence="2">
    <location>
        <begin position="23"/>
        <end position="77"/>
    </location>
</feature>
<dbReference type="InterPro" id="IPR029071">
    <property type="entry name" value="Ubiquitin-like_domsf"/>
</dbReference>
<evidence type="ECO:0000259" key="1">
    <source>
        <dbReference type="PROSITE" id="PS50030"/>
    </source>
</evidence>
<dbReference type="InterPro" id="IPR015940">
    <property type="entry name" value="UBA"/>
</dbReference>
<evidence type="ECO:0008006" key="5">
    <source>
        <dbReference type="Google" id="ProtNLM"/>
    </source>
</evidence>
<proteinExistence type="predicted"/>
<dbReference type="STRING" id="3818.A0A445DUG2"/>
<keyword evidence="4" id="KW-1185">Reference proteome</keyword>
<comment type="caution">
    <text evidence="3">The sequence shown here is derived from an EMBL/GenBank/DDBJ whole genome shotgun (WGS) entry which is preliminary data.</text>
</comment>
<sequence>MAKLKIGGTWAGVLEDVDLDSWTVPKLREEVARRSNCSPDSISLICAGKILKDDDATGGHGGNGNLAQVGVKNNSKILASRVSPQEGNLLRQEIMAEEERSRRLSRLRAAATALAERHADGSLPVEDFNIEVEDQSGKKVRLGSETDQRAVMMGLMLHAKGKRLIKQGNYKDALEVLSMGEESFSLCDPKVIELIDNVPILQIDMVWCYFMIRDIRWLSDAGKRLEMARVGIERAHGKDSFRLRLLQGGRYPELALHLRLDLLEGVVTYHSGQLDKSRKALDSAKAKFNQLQVPDEALSFLMSMGYKERDAKRALRMNNQDVGSAIDFLAEETTKKLQKQEEDIRRRTEIREQKRYGMTPLKKAVDLERLKELVSIGFDKELAAEALRRNENDTQKALDDLTNPETNSALQPIFLLTLPNMKVHIESRKRKRQKQATETQIEKVVHMGFERSRVVAAFEVGGTLEEVIQRLTALPEADHTAEAIQTAAPDGSASSSAPLPHNVSEMLEQINDVEDPLDLSKAEERDVEMEDELSAVIVKTDALADYDIEVNIEGEAITEYLALIEAAGSSGKMALSR</sequence>
<dbReference type="SMART" id="SM00165">
    <property type="entry name" value="UBA"/>
    <property type="match status" value="3"/>
</dbReference>
<dbReference type="Pfam" id="PF22562">
    <property type="entry name" value="UBA_7"/>
    <property type="match status" value="1"/>
</dbReference>
<gene>
    <name evidence="3" type="ORF">Ahy_A03g012916</name>
</gene>
<dbReference type="Gene3D" id="3.10.20.90">
    <property type="entry name" value="Phosphatidylinositol 3-kinase Catalytic Subunit, Chain A, domain 1"/>
    <property type="match status" value="1"/>
</dbReference>
<dbReference type="CDD" id="cd14270">
    <property type="entry name" value="UBA"/>
    <property type="match status" value="1"/>
</dbReference>
<dbReference type="Gene3D" id="1.10.8.10">
    <property type="entry name" value="DNA helicase RuvA subunit, C-terminal domain"/>
    <property type="match status" value="2"/>
</dbReference>
<dbReference type="InterPro" id="IPR009060">
    <property type="entry name" value="UBA-like_sf"/>
</dbReference>
<dbReference type="GO" id="GO:0031593">
    <property type="term" value="F:polyubiquitin modification-dependent protein binding"/>
    <property type="evidence" value="ECO:0007669"/>
    <property type="project" value="UniProtKB-ARBA"/>
</dbReference>
<dbReference type="GO" id="GO:2000058">
    <property type="term" value="P:regulation of ubiquitin-dependent protein catabolic process"/>
    <property type="evidence" value="ECO:0007669"/>
    <property type="project" value="TreeGrafter"/>
</dbReference>
<dbReference type="AlphaFoldDB" id="A0A445DUG2"/>
<evidence type="ECO:0000259" key="2">
    <source>
        <dbReference type="PROSITE" id="PS50053"/>
    </source>
</evidence>
<evidence type="ECO:0000313" key="4">
    <source>
        <dbReference type="Proteomes" id="UP000289738"/>
    </source>
</evidence>
<protein>
    <recommendedName>
        <fullName evidence="5">NEDD8 ultimate buster</fullName>
    </recommendedName>
</protein>
<dbReference type="Proteomes" id="UP000289738">
    <property type="component" value="Chromosome A03"/>
</dbReference>
<feature type="domain" description="UBA" evidence="1">
    <location>
        <begin position="364"/>
        <end position="404"/>
    </location>
</feature>
<dbReference type="EMBL" id="SDMP01000003">
    <property type="protein sequence ID" value="RYR66824.1"/>
    <property type="molecule type" value="Genomic_DNA"/>
</dbReference>
<dbReference type="PANTHER" id="PTHR12948">
    <property type="entry name" value="NEDD8 ULTIMATE BUSTER-1 BS4 PROTEIN"/>
    <property type="match status" value="1"/>
</dbReference>
<name>A0A445DUG2_ARAHY</name>